<dbReference type="OrthoDB" id="116799at2"/>
<keyword evidence="1 4" id="KW-0489">Methyltransferase</keyword>
<organism evidence="4 5">
    <name type="scientific">Glacieibacterium frigidum</name>
    <dbReference type="NCBI Taxonomy" id="2593303"/>
    <lineage>
        <taxon>Bacteria</taxon>
        <taxon>Pseudomonadati</taxon>
        <taxon>Pseudomonadota</taxon>
        <taxon>Alphaproteobacteria</taxon>
        <taxon>Sphingomonadales</taxon>
        <taxon>Sphingosinicellaceae</taxon>
        <taxon>Glacieibacterium</taxon>
    </lineage>
</organism>
<dbReference type="GO" id="GO:0009312">
    <property type="term" value="P:oligosaccharide biosynthetic process"/>
    <property type="evidence" value="ECO:0007669"/>
    <property type="project" value="InterPro"/>
</dbReference>
<reference evidence="4 5" key="1">
    <citation type="submission" date="2019-07" db="EMBL/GenBank/DDBJ databases">
        <title>Novel species isolated from glacier.</title>
        <authorList>
            <person name="Liu Q."/>
            <person name="Xin Y.-H."/>
        </authorList>
    </citation>
    <scope>NUCLEOTIDE SEQUENCE [LARGE SCALE GENOMIC DNA]</scope>
    <source>
        <strain evidence="4 5">LB1R16</strain>
    </source>
</reference>
<gene>
    <name evidence="4" type="ORF">FMM06_14965</name>
</gene>
<proteinExistence type="predicted"/>
<evidence type="ECO:0000313" key="5">
    <source>
        <dbReference type="Proteomes" id="UP000317894"/>
    </source>
</evidence>
<dbReference type="RefSeq" id="WP_144335129.1">
    <property type="nucleotide sequence ID" value="NZ_VJWA01000002.1"/>
</dbReference>
<evidence type="ECO:0000313" key="4">
    <source>
        <dbReference type="EMBL" id="TRW14959.1"/>
    </source>
</evidence>
<keyword evidence="2 4" id="KW-0808">Transferase</keyword>
<comment type="caution">
    <text evidence="4">The sequence shown here is derived from an EMBL/GenBank/DDBJ whole genome shotgun (WGS) entry which is preliminary data.</text>
</comment>
<keyword evidence="3" id="KW-0949">S-adenosyl-L-methionine</keyword>
<dbReference type="Gene3D" id="3.40.50.150">
    <property type="entry name" value="Vaccinia Virus protein VP39"/>
    <property type="match status" value="1"/>
</dbReference>
<dbReference type="InterPro" id="IPR029063">
    <property type="entry name" value="SAM-dependent_MTases_sf"/>
</dbReference>
<evidence type="ECO:0000256" key="3">
    <source>
        <dbReference type="ARBA" id="ARBA00022691"/>
    </source>
</evidence>
<dbReference type="AlphaFoldDB" id="A0A552U9U3"/>
<dbReference type="Pfam" id="PF05401">
    <property type="entry name" value="NodS"/>
    <property type="match status" value="1"/>
</dbReference>
<dbReference type="EMBL" id="VJWA01000002">
    <property type="protein sequence ID" value="TRW14959.1"/>
    <property type="molecule type" value="Genomic_DNA"/>
</dbReference>
<dbReference type="PANTHER" id="PTHR43464:SF19">
    <property type="entry name" value="UBIQUINONE BIOSYNTHESIS O-METHYLTRANSFERASE, MITOCHONDRIAL"/>
    <property type="match status" value="1"/>
</dbReference>
<dbReference type="GO" id="GO:0008757">
    <property type="term" value="F:S-adenosylmethionine-dependent methyltransferase activity"/>
    <property type="evidence" value="ECO:0007669"/>
    <property type="project" value="InterPro"/>
</dbReference>
<dbReference type="SUPFAM" id="SSF53335">
    <property type="entry name" value="S-adenosyl-L-methionine-dependent methyltransferases"/>
    <property type="match status" value="1"/>
</dbReference>
<evidence type="ECO:0000256" key="1">
    <source>
        <dbReference type="ARBA" id="ARBA00022603"/>
    </source>
</evidence>
<accession>A0A552U9U3</accession>
<evidence type="ECO:0000256" key="2">
    <source>
        <dbReference type="ARBA" id="ARBA00022679"/>
    </source>
</evidence>
<sequence length="196" mass="21605">MTGDARDPGYFDALYAANADPWRFETSSYEAQKYAETIAALSRSRYADAVEVGCSIGVLTEQLASRADRLLGVDVAQAALDKAAARCAALPHVHFAKLRVPDDALPGRYDLIVLSEVLYYFDQPTLLRVSERLRATAMPGADLVLVHWLGETPDYPQTGDEAVEAFITAIGDWAVVTRQERRQDYRLDVLRAAPAD</sequence>
<dbReference type="GO" id="GO:0032259">
    <property type="term" value="P:methylation"/>
    <property type="evidence" value="ECO:0007669"/>
    <property type="project" value="UniProtKB-KW"/>
</dbReference>
<keyword evidence="5" id="KW-1185">Reference proteome</keyword>
<dbReference type="Proteomes" id="UP000317894">
    <property type="component" value="Unassembled WGS sequence"/>
</dbReference>
<protein>
    <submittedName>
        <fullName evidence="4">Methyltransferase domain-containing protein</fullName>
    </submittedName>
</protein>
<dbReference type="PANTHER" id="PTHR43464">
    <property type="entry name" value="METHYLTRANSFERASE"/>
    <property type="match status" value="1"/>
</dbReference>
<dbReference type="InterPro" id="IPR008715">
    <property type="entry name" value="SAM-MeTfrase_NodS-like"/>
</dbReference>
<name>A0A552U9U3_9SPHN</name>